<accession>A0A0G0PX47</accession>
<proteinExistence type="predicted"/>
<dbReference type="Proteomes" id="UP000034793">
    <property type="component" value="Unassembled WGS sequence"/>
</dbReference>
<dbReference type="EMBL" id="LBXL01000025">
    <property type="protein sequence ID" value="KKR29686.1"/>
    <property type="molecule type" value="Genomic_DNA"/>
</dbReference>
<reference evidence="2 3" key="1">
    <citation type="journal article" date="2015" name="Nature">
        <title>rRNA introns, odd ribosomes, and small enigmatic genomes across a large radiation of phyla.</title>
        <authorList>
            <person name="Brown C.T."/>
            <person name="Hug L.A."/>
            <person name="Thomas B.C."/>
            <person name="Sharon I."/>
            <person name="Castelle C.J."/>
            <person name="Singh A."/>
            <person name="Wilkins M.J."/>
            <person name="Williams K.H."/>
            <person name="Banfield J.F."/>
        </authorList>
    </citation>
    <scope>NUCLEOTIDE SEQUENCE [LARGE SCALE GENOMIC DNA]</scope>
</reference>
<sequence length="245" mass="27272">MNSNKEFLKNTQRIANEHWLSADGDDWQGADDDWQGADDDWQGADDEWQAQGASRDSGTSSPYILKIVNACTTAISSVDIGDANNNFQASNNNQNSNITTTINISGFTYNEFLSQTMTKSFKVGQTLIVSSSSGQLNETITVTHRDINGDTNSFTIVPTINENQQQTDRVRDFREYLFDGFTRARFSNIVASGTVYLYFYPARVFAPTQIAAGRPAVKTYRPPVQQSQVFVRSGGQRPPVKRIGR</sequence>
<organism evidence="2 3">
    <name type="scientific">Candidatus Woesebacteria bacterium GW2011_GWA1_39_8</name>
    <dbReference type="NCBI Taxonomy" id="1618552"/>
    <lineage>
        <taxon>Bacteria</taxon>
        <taxon>Candidatus Woeseibacteriota</taxon>
    </lineage>
</organism>
<feature type="compositionally biased region" description="Acidic residues" evidence="1">
    <location>
        <begin position="23"/>
        <end position="43"/>
    </location>
</feature>
<gene>
    <name evidence="2" type="ORF">UT61_C0025G0018</name>
</gene>
<dbReference type="AlphaFoldDB" id="A0A0G0PX47"/>
<feature type="region of interest" description="Disordered" evidence="1">
    <location>
        <begin position="22"/>
        <end position="43"/>
    </location>
</feature>
<evidence type="ECO:0000256" key="1">
    <source>
        <dbReference type="SAM" id="MobiDB-lite"/>
    </source>
</evidence>
<name>A0A0G0PX47_9BACT</name>
<comment type="caution">
    <text evidence="2">The sequence shown here is derived from an EMBL/GenBank/DDBJ whole genome shotgun (WGS) entry which is preliminary data.</text>
</comment>
<evidence type="ECO:0000313" key="3">
    <source>
        <dbReference type="Proteomes" id="UP000034793"/>
    </source>
</evidence>
<protein>
    <submittedName>
        <fullName evidence="2">Uncharacterized protein</fullName>
    </submittedName>
</protein>
<evidence type="ECO:0000313" key="2">
    <source>
        <dbReference type="EMBL" id="KKR29686.1"/>
    </source>
</evidence>